<dbReference type="Gene3D" id="3.30.565.10">
    <property type="entry name" value="Histidine kinase-like ATPase, C-terminal domain"/>
    <property type="match status" value="1"/>
</dbReference>
<protein>
    <submittedName>
        <fullName evidence="2">Uncharacterized protein</fullName>
    </submittedName>
</protein>
<dbReference type="PANTHER" id="PTHR33566:SF1">
    <property type="entry name" value="EN_SPM-LIKE TRANSPOSON-RELATED"/>
    <property type="match status" value="1"/>
</dbReference>
<dbReference type="Pfam" id="PF13589">
    <property type="entry name" value="HATPase_c_3"/>
    <property type="match status" value="1"/>
</dbReference>
<reference evidence="3" key="1">
    <citation type="submission" date="2013-01" db="EMBL/GenBank/DDBJ databases">
        <title>Draft Genome Sequence of a Mulberry Tree, Morus notabilis C.K. Schneid.</title>
        <authorList>
            <person name="He N."/>
            <person name="Zhao S."/>
        </authorList>
    </citation>
    <scope>NUCLEOTIDE SEQUENCE</scope>
</reference>
<keyword evidence="1" id="KW-0175">Coiled coil</keyword>
<dbReference type="eggNOG" id="ENOG502QQS5">
    <property type="taxonomic scope" value="Eukaryota"/>
</dbReference>
<dbReference type="Proteomes" id="UP000030645">
    <property type="component" value="Unassembled WGS sequence"/>
</dbReference>
<dbReference type="PANTHER" id="PTHR33566">
    <property type="entry name" value="EN/SPM-LIKE TRANSPOSON-RELATED"/>
    <property type="match status" value="1"/>
</dbReference>
<organism evidence="2 3">
    <name type="scientific">Morus notabilis</name>
    <dbReference type="NCBI Taxonomy" id="981085"/>
    <lineage>
        <taxon>Eukaryota</taxon>
        <taxon>Viridiplantae</taxon>
        <taxon>Streptophyta</taxon>
        <taxon>Embryophyta</taxon>
        <taxon>Tracheophyta</taxon>
        <taxon>Spermatophyta</taxon>
        <taxon>Magnoliopsida</taxon>
        <taxon>eudicotyledons</taxon>
        <taxon>Gunneridae</taxon>
        <taxon>Pentapetalae</taxon>
        <taxon>rosids</taxon>
        <taxon>fabids</taxon>
        <taxon>Rosales</taxon>
        <taxon>Moraceae</taxon>
        <taxon>Moreae</taxon>
        <taxon>Morus</taxon>
    </lineage>
</organism>
<dbReference type="SUPFAM" id="SSF55874">
    <property type="entry name" value="ATPase domain of HSP90 chaperone/DNA topoisomerase II/histidine kinase"/>
    <property type="match status" value="1"/>
</dbReference>
<feature type="coiled-coil region" evidence="1">
    <location>
        <begin position="1207"/>
        <end position="1237"/>
    </location>
</feature>
<dbReference type="STRING" id="981085.W9SR37"/>
<evidence type="ECO:0000313" key="2">
    <source>
        <dbReference type="EMBL" id="EXC21437.1"/>
    </source>
</evidence>
<proteinExistence type="predicted"/>
<name>W9SR37_9ROSA</name>
<sequence>MESASRQRGMKRQLVEISKGGDEVYRFKILLPNGTSIGLNVRDPGPEMPFDDFINLVKEEYFRVLRHSGSMKQKRSVNWKVGSLDFQDANDVKLERSIFNFRSFKPHKCYILRLHDGSGESSEIFENMWDLTPDTELLRELPEEYTFETALADLIDNSLQAVWSNHKNDRRLVRLDVSEDRISIFDTGPGMDGSDENSIVKWGKMGASLHRASKAQAIGGKPPYLKPFFGMFGYGGPIASMHLGRYARVSSKTKKSTKVYILHLEREALLSNSGSEHTWKTGGGIRKPLQEEIVETRQGSFTKCDEMSNTGKTITPVEFEVNGINLAEIEGGEVATTNLHSCNGPDFVLQLHFSLKQASVTKSPGSRLYREANARLKFVYFPVVEGKESMEKILEKLKADGHEITDIYNTFSRVSVRRLGRLLPDARWASLPFMDLRHKKGSKAQILKTCCARVKCFIVTKKVHYRAQTDLAHQNPFAIALRNFGNNTNENEKGIDIEVYRDGKLLSSSQVEKDYQDWILQMHMQYDEEVDHGEDQPVLIVSPAKGKEVGISSDVMRVHKVLKRKGVTWKSGQKIKILKGACAGVHKNNVYATLEYFLLGGFEGDAGGEARIICRPLGTSDENGCILSEHNGKTSLDKQSSLSIPVSVIDAEKCIPLEATEWNQLVEKHRQKCPSTIDLLSTKEYQELEIGGEELPAIVTAGKASPKEIVAVVRPANYGPQSDHLQQKYISKCKTEMLLEVKFNGANKDVGNGDHLCSWRVTPSSHKGIHGLYVFSLGRKFSNLFQKVGFYTFSFSLTDSSCKNFVKKVNVKASSEIRKWKVLSNNRSLPYSFRVGSFSGPPIVVACYDIYDNHTRFTSTPQVQVKIQAKEGILFHVKDFKPRVSYSGMELRVKDLLIQSSELDKIRPGYGATLVISSSDKLFSASIPCHVNPGCIEVVKTRPSILANQLIPGCIIKELKLEMFDGHGNHVMEGSEVQLNLEGFEILDQLGLNRKVDDCGGINLNGILKVTAGYGANVSFSVSSDNKVLIKQEFKIERRELRLVSKVPDVLMAGSILGNMVFEIVNSEGDVDETIHDEDKIGQSNLLTIKSDLDGMMESVRYTFKHGRCTVPVIPVPQREGSFCFSACHSRHSNLKLLVKVPLVKPAMPMVTPKLEYGKIQSTPSDGKILLLQDSSSPTQVENKIIMSIENKKKRLEHDLLCMGVSIGTLERTLGLLKEEKEKLEQMVKELQESTSVCLVDFQNCFCTKVELTEEIEKMGNSAAAALCKISRRVPFQEQQNDFMKDIIGVVALLGRVNSSQLSRILSEYLGLDQMLAVVTRSFEAANVLQKYKQNEGDCSDARLAEGVALLKSIKDRFTVFCLEDISPYVAAPECGGSQRNLPLPVPFIPDGTVPTGFLGFAVNMIDLDVDQLQIKTTSGHGLRETLFYGLFGQLQVYRTRDEMLAARACIKHGAVSLDGGILKENSGVTFGTRNPGICFQVVARETESVSGENVKLLAEKKSQLRELEQRIVVEMKTREKTIKKFKRMKSKYLKLADEMNPLLEDFYSEHGIQPTLTQETAGARRRD</sequence>
<accession>W9SR37</accession>
<dbReference type="InterPro" id="IPR036890">
    <property type="entry name" value="HATPase_C_sf"/>
</dbReference>
<evidence type="ECO:0000256" key="1">
    <source>
        <dbReference type="SAM" id="Coils"/>
    </source>
</evidence>
<dbReference type="EMBL" id="KE345942">
    <property type="protein sequence ID" value="EXC21437.1"/>
    <property type="molecule type" value="Genomic_DNA"/>
</dbReference>
<evidence type="ECO:0000313" key="3">
    <source>
        <dbReference type="Proteomes" id="UP000030645"/>
    </source>
</evidence>
<gene>
    <name evidence="2" type="ORF">L484_011879</name>
</gene>
<keyword evidence="3" id="KW-1185">Reference proteome</keyword>